<gene>
    <name evidence="2" type="ORF">MNBD_GAMMA07-603</name>
</gene>
<dbReference type="NCBIfam" id="TIGR00040">
    <property type="entry name" value="yfcE"/>
    <property type="match status" value="1"/>
</dbReference>
<dbReference type="InterPro" id="IPR000979">
    <property type="entry name" value="Phosphodiesterase_MJ0936/Vps29"/>
</dbReference>
<dbReference type="AlphaFoldDB" id="A0A3B0WYS5"/>
<dbReference type="PANTHER" id="PTHR43165">
    <property type="entry name" value="METALLOPHOSPHOESTERASE"/>
    <property type="match status" value="1"/>
</dbReference>
<name>A0A3B0WYS5_9ZZZZ</name>
<evidence type="ECO:0000313" key="2">
    <source>
        <dbReference type="EMBL" id="VAW55817.1"/>
    </source>
</evidence>
<dbReference type="PANTHER" id="PTHR43165:SF1">
    <property type="entry name" value="PHOSPHODIESTERASE MJ0936"/>
    <property type="match status" value="1"/>
</dbReference>
<proteinExistence type="predicted"/>
<evidence type="ECO:0000259" key="1">
    <source>
        <dbReference type="Pfam" id="PF12850"/>
    </source>
</evidence>
<sequence>MDKTISKPYKIAIVSDTHSVISPDILNAIKSCDQIIHAGDICGASVLEQLHQINPLLTAVTGNNDIASVWDKSEENIVNALPATAEIKLPSGVIAIEHGHLHGMHQPDHVSLRAAHPQARVIVYGHTHTMVVDDSKKPWVINPGAAGNTRTRGGPSCLILTIEDDKEWSIEMIRFGHMPSFAITVQ</sequence>
<dbReference type="Pfam" id="PF12850">
    <property type="entry name" value="Metallophos_2"/>
    <property type="match status" value="1"/>
</dbReference>
<organism evidence="2">
    <name type="scientific">hydrothermal vent metagenome</name>
    <dbReference type="NCBI Taxonomy" id="652676"/>
    <lineage>
        <taxon>unclassified sequences</taxon>
        <taxon>metagenomes</taxon>
        <taxon>ecological metagenomes</taxon>
    </lineage>
</organism>
<dbReference type="InterPro" id="IPR024654">
    <property type="entry name" value="Calcineurin-like_PHP_lpxH"/>
</dbReference>
<dbReference type="Gene3D" id="3.60.21.10">
    <property type="match status" value="1"/>
</dbReference>
<feature type="domain" description="Calcineurin-like phosphoesterase" evidence="1">
    <location>
        <begin position="10"/>
        <end position="165"/>
    </location>
</feature>
<dbReference type="EMBL" id="UOFF01000121">
    <property type="protein sequence ID" value="VAW55817.1"/>
    <property type="molecule type" value="Genomic_DNA"/>
</dbReference>
<accession>A0A3B0WYS5</accession>
<protein>
    <submittedName>
        <fullName evidence="2">Phosphodiesterase, MJ0936 family</fullName>
    </submittedName>
</protein>
<dbReference type="SUPFAM" id="SSF56300">
    <property type="entry name" value="Metallo-dependent phosphatases"/>
    <property type="match status" value="1"/>
</dbReference>
<dbReference type="InterPro" id="IPR053193">
    <property type="entry name" value="MetalloPDE_YfcE-like"/>
</dbReference>
<dbReference type="InterPro" id="IPR029052">
    <property type="entry name" value="Metallo-depent_PP-like"/>
</dbReference>
<reference evidence="2" key="1">
    <citation type="submission" date="2018-06" db="EMBL/GenBank/DDBJ databases">
        <authorList>
            <person name="Zhirakovskaya E."/>
        </authorList>
    </citation>
    <scope>NUCLEOTIDE SEQUENCE</scope>
</reference>